<protein>
    <submittedName>
        <fullName evidence="1">Uncharacterized protein</fullName>
    </submittedName>
</protein>
<name>A0AAD7Z1G6_MYTSE</name>
<evidence type="ECO:0000313" key="2">
    <source>
        <dbReference type="Proteomes" id="UP001231518"/>
    </source>
</evidence>
<evidence type="ECO:0000313" key="1">
    <source>
        <dbReference type="EMBL" id="KAJ8735623.1"/>
    </source>
</evidence>
<accession>A0AAD7Z1G6</accession>
<dbReference type="EMBL" id="JARGEI010000002">
    <property type="protein sequence ID" value="KAJ8735623.1"/>
    <property type="molecule type" value="Genomic_DNA"/>
</dbReference>
<organism evidence="1 2">
    <name type="scientific">Mythimna separata</name>
    <name type="common">Oriental armyworm</name>
    <name type="synonym">Pseudaletia separata</name>
    <dbReference type="NCBI Taxonomy" id="271217"/>
    <lineage>
        <taxon>Eukaryota</taxon>
        <taxon>Metazoa</taxon>
        <taxon>Ecdysozoa</taxon>
        <taxon>Arthropoda</taxon>
        <taxon>Hexapoda</taxon>
        <taxon>Insecta</taxon>
        <taxon>Pterygota</taxon>
        <taxon>Neoptera</taxon>
        <taxon>Endopterygota</taxon>
        <taxon>Lepidoptera</taxon>
        <taxon>Glossata</taxon>
        <taxon>Ditrysia</taxon>
        <taxon>Noctuoidea</taxon>
        <taxon>Noctuidae</taxon>
        <taxon>Noctuinae</taxon>
        <taxon>Hadenini</taxon>
        <taxon>Mythimna</taxon>
    </lineage>
</organism>
<keyword evidence="2" id="KW-1185">Reference proteome</keyword>
<sequence>MTEVLRQGMEYYIPFSDVSTSGETRPWFSAECSRDHALKHTACRTWVDARTFNSFDFSEKKKAFNRTAKSCKKVMRKSRFDHISRIGNKLASYPPGSKAFGPWQSRLNQTSAAPHCLHC</sequence>
<proteinExistence type="predicted"/>
<dbReference type="AlphaFoldDB" id="A0AAD7Z1G6"/>
<gene>
    <name evidence="1" type="ORF">PYW07_007243</name>
</gene>
<comment type="caution">
    <text evidence="1">The sequence shown here is derived from an EMBL/GenBank/DDBJ whole genome shotgun (WGS) entry which is preliminary data.</text>
</comment>
<dbReference type="Proteomes" id="UP001231518">
    <property type="component" value="Chromosome 2"/>
</dbReference>
<reference evidence="1" key="1">
    <citation type="submission" date="2023-03" db="EMBL/GenBank/DDBJ databases">
        <title>Chromosome-level genomes of two armyworms, Mythimna separata and Mythimna loreyi, provide insights into the biosynthesis and reception of sex pheromones.</title>
        <authorList>
            <person name="Zhao H."/>
        </authorList>
    </citation>
    <scope>NUCLEOTIDE SEQUENCE</scope>
    <source>
        <strain evidence="1">BeijingLab</strain>
        <tissue evidence="1">Pupa</tissue>
    </source>
</reference>